<dbReference type="GO" id="GO:0004566">
    <property type="term" value="F:beta-glucuronidase activity"/>
    <property type="evidence" value="ECO:0007669"/>
    <property type="project" value="TreeGrafter"/>
</dbReference>
<evidence type="ECO:0000256" key="9">
    <source>
        <dbReference type="ARBA" id="ARBA00023765"/>
    </source>
</evidence>
<comment type="function">
    <text evidence="10">Endoglycosidase which is a cell surface and extracellular matrix-degrading enzyme. Cleaves heparan sulfate proteoglycans (HSPGs) into heparan sulfate side chains and core proteoglycans.</text>
</comment>
<keyword evidence="13" id="KW-1185">Reference proteome</keyword>
<evidence type="ECO:0000313" key="12">
    <source>
        <dbReference type="EMBL" id="KAH7433427.1"/>
    </source>
</evidence>
<dbReference type="GO" id="GO:0005765">
    <property type="term" value="C:lysosomal membrane"/>
    <property type="evidence" value="ECO:0007669"/>
    <property type="project" value="UniProtKB-SubCell"/>
</dbReference>
<dbReference type="Gene3D" id="3.20.20.80">
    <property type="entry name" value="Glycosidases"/>
    <property type="match status" value="1"/>
</dbReference>
<dbReference type="SUPFAM" id="SSF51445">
    <property type="entry name" value="(Trans)glycosidases"/>
    <property type="match status" value="1"/>
</dbReference>
<evidence type="ECO:0000313" key="13">
    <source>
        <dbReference type="Proteomes" id="UP000825935"/>
    </source>
</evidence>
<evidence type="ECO:0000256" key="4">
    <source>
        <dbReference type="ARBA" id="ARBA00022729"/>
    </source>
</evidence>
<evidence type="ECO:0000256" key="1">
    <source>
        <dbReference type="ARBA" id="ARBA00004613"/>
    </source>
</evidence>
<reference evidence="12" key="1">
    <citation type="submission" date="2021-08" db="EMBL/GenBank/DDBJ databases">
        <title>WGS assembly of Ceratopteris richardii.</title>
        <authorList>
            <person name="Marchant D.B."/>
            <person name="Chen G."/>
            <person name="Jenkins J."/>
            <person name="Shu S."/>
            <person name="Leebens-Mack J."/>
            <person name="Grimwood J."/>
            <person name="Schmutz J."/>
            <person name="Soltis P."/>
            <person name="Soltis D."/>
            <person name="Chen Z.-H."/>
        </authorList>
    </citation>
    <scope>NUCLEOTIDE SEQUENCE</scope>
    <source>
        <strain evidence="12">Whitten #5841</strain>
        <tissue evidence="12">Leaf</tissue>
    </source>
</reference>
<evidence type="ECO:0000256" key="7">
    <source>
        <dbReference type="ARBA" id="ARBA00023180"/>
    </source>
</evidence>
<evidence type="ECO:0000256" key="11">
    <source>
        <dbReference type="SAM" id="SignalP"/>
    </source>
</evidence>
<evidence type="ECO:0000256" key="5">
    <source>
        <dbReference type="ARBA" id="ARBA00022801"/>
    </source>
</evidence>
<dbReference type="InterPro" id="IPR005199">
    <property type="entry name" value="Glyco_hydro_79"/>
</dbReference>
<dbReference type="OrthoDB" id="726732at2759"/>
<gene>
    <name evidence="12" type="ORF">KP509_07G069000</name>
</gene>
<comment type="similarity">
    <text evidence="2">Belongs to the glycosyl hydrolase 79 family.</text>
</comment>
<evidence type="ECO:0000256" key="10">
    <source>
        <dbReference type="ARBA" id="ARBA00055929"/>
    </source>
</evidence>
<dbReference type="GO" id="GO:0005576">
    <property type="term" value="C:extracellular region"/>
    <property type="evidence" value="ECO:0007669"/>
    <property type="project" value="UniProtKB-SubCell"/>
</dbReference>
<dbReference type="Proteomes" id="UP000825935">
    <property type="component" value="Chromosome 7"/>
</dbReference>
<accession>A0A8T2UBV6</accession>
<dbReference type="PANTHER" id="PTHR14363">
    <property type="entry name" value="HEPARANASE-RELATED"/>
    <property type="match status" value="1"/>
</dbReference>
<keyword evidence="7" id="KW-0325">Glycoprotein</keyword>
<dbReference type="EMBL" id="CM035412">
    <property type="protein sequence ID" value="KAH7433427.1"/>
    <property type="molecule type" value="Genomic_DNA"/>
</dbReference>
<comment type="subcellular location">
    <subcellularLocation>
        <location evidence="9">Lysosome membrane</location>
        <topology evidence="9">Peripheral membrane protein</topology>
    </subcellularLocation>
    <subcellularLocation>
        <location evidence="1">Secreted</location>
    </subcellularLocation>
</comment>
<dbReference type="PANTHER" id="PTHR14363:SF17">
    <property type="entry name" value="HEPARANASE-LIKE PROTEIN 3"/>
    <property type="match status" value="1"/>
</dbReference>
<organism evidence="12 13">
    <name type="scientific">Ceratopteris richardii</name>
    <name type="common">Triangle waterfern</name>
    <dbReference type="NCBI Taxonomy" id="49495"/>
    <lineage>
        <taxon>Eukaryota</taxon>
        <taxon>Viridiplantae</taxon>
        <taxon>Streptophyta</taxon>
        <taxon>Embryophyta</taxon>
        <taxon>Tracheophyta</taxon>
        <taxon>Polypodiopsida</taxon>
        <taxon>Polypodiidae</taxon>
        <taxon>Polypodiales</taxon>
        <taxon>Pteridineae</taxon>
        <taxon>Pteridaceae</taxon>
        <taxon>Parkerioideae</taxon>
        <taxon>Ceratopteris</taxon>
    </lineage>
</organism>
<evidence type="ECO:0000256" key="8">
    <source>
        <dbReference type="ARBA" id="ARBA00023228"/>
    </source>
</evidence>
<dbReference type="AlphaFoldDB" id="A0A8T2UBV6"/>
<dbReference type="Pfam" id="PF03662">
    <property type="entry name" value="Glyco_hydro_79n"/>
    <property type="match status" value="1"/>
</dbReference>
<keyword evidence="3" id="KW-0964">Secreted</keyword>
<keyword evidence="5" id="KW-0378">Hydrolase</keyword>
<keyword evidence="8" id="KW-0458">Lysosome</keyword>
<proteinExistence type="inferred from homology"/>
<keyword evidence="4 11" id="KW-0732">Signal</keyword>
<evidence type="ECO:0000256" key="6">
    <source>
        <dbReference type="ARBA" id="ARBA00023136"/>
    </source>
</evidence>
<sequence>MKLNYAILLLPWIMLGGGDGGWWRERVDGGDDAERVLVLVDDSGVAAQVDAEGFICATLDWWPPNKCDYGTCSWGHASILNLNLSSPVLQKAIKAFSPLRIRLGGTLQDKVVYHVGQKAEPCRPFVRNSSDLFGFSNGCLPMWRWDELNAFFQNVRCQVAFGLNALFGRTSTQHEWDPQNAFDFIQYTHEKGYDISAWEFGNELSGTGVGIRIPADQYASDVKRLYQIIQQVYADQPTVPLVVAPDGFFDESWTTQFIQAFGGEHCVNVISHHIYNLGPGVDKNLIVKILDPAYLDRAANTFRTLQNTLQQYGPWADAWVGEAGGAYNSGHHLVTDAFVMSFWYLDQLGMAASYGTRSYCRQSLIGGNYGLLNTTTFAPNPDYYSALLWHRLMGANVLKTEVSGSKYIRAYSHCAKDGAGISLVLFNLHNQTTFSIELSILSSPVIQTRMEYHLTAKDNELSSQTVLLNGEPLELTDDGDIPALLPQSVSDDTPLLISPLSIAFISLPIQIQTCSS</sequence>
<keyword evidence="6" id="KW-0472">Membrane</keyword>
<feature type="signal peptide" evidence="11">
    <location>
        <begin position="1"/>
        <end position="20"/>
    </location>
</feature>
<evidence type="ECO:0000256" key="2">
    <source>
        <dbReference type="ARBA" id="ARBA00009800"/>
    </source>
</evidence>
<comment type="caution">
    <text evidence="12">The sequence shown here is derived from an EMBL/GenBank/DDBJ whole genome shotgun (WGS) entry which is preliminary data.</text>
</comment>
<protein>
    <submittedName>
        <fullName evidence="12">Uncharacterized protein</fullName>
    </submittedName>
</protein>
<dbReference type="GO" id="GO:0009505">
    <property type="term" value="C:plant-type cell wall"/>
    <property type="evidence" value="ECO:0007669"/>
    <property type="project" value="TreeGrafter"/>
</dbReference>
<feature type="chain" id="PRO_5035873251" evidence="11">
    <location>
        <begin position="21"/>
        <end position="516"/>
    </location>
</feature>
<dbReference type="InterPro" id="IPR017853">
    <property type="entry name" value="GH"/>
</dbReference>
<dbReference type="FunFam" id="3.20.20.80:FF:000023">
    <property type="entry name" value="heparanase-like protein 3"/>
    <property type="match status" value="1"/>
</dbReference>
<dbReference type="OMA" id="RMYLHCT"/>
<evidence type="ECO:0000256" key="3">
    <source>
        <dbReference type="ARBA" id="ARBA00022525"/>
    </source>
</evidence>
<name>A0A8T2UBV6_CERRI</name>